<feature type="transmembrane region" description="Helical" evidence="1">
    <location>
        <begin position="9"/>
        <end position="30"/>
    </location>
</feature>
<keyword evidence="4" id="KW-1185">Reference proteome</keyword>
<keyword evidence="3" id="KW-0378">Hydrolase</keyword>
<dbReference type="SUPFAM" id="SSF81901">
    <property type="entry name" value="HCP-like"/>
    <property type="match status" value="1"/>
</dbReference>
<dbReference type="Proteomes" id="UP001594351">
    <property type="component" value="Unassembled WGS sequence"/>
</dbReference>
<evidence type="ECO:0000313" key="3">
    <source>
        <dbReference type="EMBL" id="MFC1850916.1"/>
    </source>
</evidence>
<accession>A0ABV6YXI7</accession>
<name>A0ABV6YXI7_UNCC1</name>
<dbReference type="InterPro" id="IPR003675">
    <property type="entry name" value="Rce1/LyrA-like_dom"/>
</dbReference>
<evidence type="ECO:0000256" key="1">
    <source>
        <dbReference type="SAM" id="Phobius"/>
    </source>
</evidence>
<evidence type="ECO:0000313" key="4">
    <source>
        <dbReference type="Proteomes" id="UP001594351"/>
    </source>
</evidence>
<gene>
    <name evidence="3" type="ORF">ACFL27_12040</name>
</gene>
<dbReference type="InterPro" id="IPR011990">
    <property type="entry name" value="TPR-like_helical_dom_sf"/>
</dbReference>
<dbReference type="EC" id="3.4.-.-" evidence="3"/>
<sequence length="712" mass="82300">MGTKEKSTYFTFTFIVAIAIFHSFCFNIFLTEAYAESGDVFTPSCRPVPLAENYSQAIIWESLGAYKKAHHLYRAVLKDHDLLGARLGYLRTSGFLYLKNSNTKILSHEWLENSLKGLPPREKQRAETFRFLLQGELNSAPIDPRLILSTAQQICSGQFLSHSDYYILMTLFDLCYKRAPKLARQEVPKLFDLINKQLYSSGQCLALDCLLFPFFSQLHPRIKNGWLSSLTDFIEHYPAAFCAPKVAHILMQQEPSPKKVNQILQLGLQHWRHNPYWSEFVFRVVDQPYISTQKSQQLLKSILEHGSAEAQQKAAVQLADLHSGVKEWTRALDYYRHYIQLSQESNVDVRQSLFAALNYLYNQKKHGFIIDYYERHKTLWETKSFYVPRRIFGKSLFKVGRYEDALHQYESWYGELSEISNTPGVYDPRFFIIRTLIYLHPQVALSQIMTLFIGFVLPLLAFIIYYHNVPRARYFHKVAFVISVFILVIQFWSHARLDTLSMRTTFILITAFIRNFLLITAGSVLLLRCGLPCFPVLRFLGQPSNPNKLRVARQTLHETFLALLLMTVLTGVLYFMVQPEISPLLHKIGQYFQHPLITPPGYNQDHIVMINYVLVGAVVEELYTRLFALSLLLWIFKKRRGQYFLAVILTALIWAFSHAGMIDPEWYKIMQVSLMGMVLGILYLRRGIEATLLAHIALNLGGMMIYLVMGGG</sequence>
<feature type="transmembrane region" description="Helical" evidence="1">
    <location>
        <begin position="643"/>
        <end position="660"/>
    </location>
</feature>
<dbReference type="EMBL" id="JBHPBY010000134">
    <property type="protein sequence ID" value="MFC1850916.1"/>
    <property type="molecule type" value="Genomic_DNA"/>
</dbReference>
<reference evidence="3 4" key="1">
    <citation type="submission" date="2024-09" db="EMBL/GenBank/DDBJ databases">
        <title>Laminarin stimulates single cell rates of sulfate reduction while oxygen inhibits transcriptomic activity in coastal marine sediment.</title>
        <authorList>
            <person name="Lindsay M."/>
            <person name="Orcutt B."/>
            <person name="Emerson D."/>
            <person name="Stepanauskas R."/>
            <person name="D'Angelo T."/>
        </authorList>
    </citation>
    <scope>NUCLEOTIDE SEQUENCE [LARGE SCALE GENOMIC DNA]</scope>
    <source>
        <strain evidence="3">SAG AM-311-K15</strain>
    </source>
</reference>
<feature type="transmembrane region" description="Helical" evidence="1">
    <location>
        <begin position="691"/>
        <end position="709"/>
    </location>
</feature>
<proteinExistence type="predicted"/>
<feature type="domain" description="CAAX prenyl protease 2/Lysostaphin resistance protein A-like" evidence="2">
    <location>
        <begin position="607"/>
        <end position="700"/>
    </location>
</feature>
<feature type="transmembrane region" description="Helical" evidence="1">
    <location>
        <begin position="666"/>
        <end position="684"/>
    </location>
</feature>
<keyword evidence="1" id="KW-0812">Transmembrane</keyword>
<feature type="transmembrane region" description="Helical" evidence="1">
    <location>
        <begin position="560"/>
        <end position="577"/>
    </location>
</feature>
<keyword evidence="1" id="KW-1133">Transmembrane helix</keyword>
<dbReference type="Gene3D" id="1.25.40.10">
    <property type="entry name" value="Tetratricopeptide repeat domain"/>
    <property type="match status" value="1"/>
</dbReference>
<feature type="transmembrane region" description="Helical" evidence="1">
    <location>
        <begin position="515"/>
        <end position="540"/>
    </location>
</feature>
<keyword evidence="1" id="KW-0472">Membrane</keyword>
<organism evidence="3 4">
    <name type="scientific">candidate division CSSED10-310 bacterium</name>
    <dbReference type="NCBI Taxonomy" id="2855610"/>
    <lineage>
        <taxon>Bacteria</taxon>
        <taxon>Bacteria division CSSED10-310</taxon>
    </lineage>
</organism>
<feature type="transmembrane region" description="Helical" evidence="1">
    <location>
        <begin position="444"/>
        <end position="466"/>
    </location>
</feature>
<feature type="transmembrane region" description="Helical" evidence="1">
    <location>
        <begin position="609"/>
        <end position="636"/>
    </location>
</feature>
<evidence type="ECO:0000259" key="2">
    <source>
        <dbReference type="Pfam" id="PF02517"/>
    </source>
</evidence>
<comment type="caution">
    <text evidence="3">The sequence shown here is derived from an EMBL/GenBank/DDBJ whole genome shotgun (WGS) entry which is preliminary data.</text>
</comment>
<dbReference type="Pfam" id="PF02517">
    <property type="entry name" value="Rce1-like"/>
    <property type="match status" value="1"/>
</dbReference>
<protein>
    <submittedName>
        <fullName evidence="3">CPBP family intramembrane glutamic endopeptidase</fullName>
        <ecNumber evidence="3">3.4.-.-</ecNumber>
    </submittedName>
</protein>
<dbReference type="GO" id="GO:0016787">
    <property type="term" value="F:hydrolase activity"/>
    <property type="evidence" value="ECO:0007669"/>
    <property type="project" value="UniProtKB-KW"/>
</dbReference>
<feature type="transmembrane region" description="Helical" evidence="1">
    <location>
        <begin position="478"/>
        <end position="495"/>
    </location>
</feature>